<evidence type="ECO:0000256" key="1">
    <source>
        <dbReference type="SAM" id="Phobius"/>
    </source>
</evidence>
<dbReference type="RefSeq" id="WP_378516897.1">
    <property type="nucleotide sequence ID" value="NZ_CBCSDI010000052.1"/>
</dbReference>
<dbReference type="Proteomes" id="UP001589698">
    <property type="component" value="Unassembled WGS sequence"/>
</dbReference>
<keyword evidence="1" id="KW-0472">Membrane</keyword>
<keyword evidence="1" id="KW-0812">Transmembrane</keyword>
<gene>
    <name evidence="2" type="ORF">ACFFJG_01755</name>
</gene>
<evidence type="ECO:0000313" key="3">
    <source>
        <dbReference type="Proteomes" id="UP001589698"/>
    </source>
</evidence>
<organism evidence="2 3">
    <name type="scientific">Nocardioides zeicaulis</name>
    <dbReference type="NCBI Taxonomy" id="1776857"/>
    <lineage>
        <taxon>Bacteria</taxon>
        <taxon>Bacillati</taxon>
        <taxon>Actinomycetota</taxon>
        <taxon>Actinomycetes</taxon>
        <taxon>Propionibacteriales</taxon>
        <taxon>Nocardioidaceae</taxon>
        <taxon>Nocardioides</taxon>
    </lineage>
</organism>
<sequence>MSDPRRVAVWNEVSVVGTIFIVLFVGFCFWAAYATSRPEFKQQQAELNAQKEAARRAEIEKEVKKLFLKGPDWMLKVASRDKVNVVAGRRAVTAVTLTNFAGGPAMFEVSMILADADSVRVGTVSTLSATLADREQELLTLQGPISPMTTKTFGRIDYQVRRIR</sequence>
<keyword evidence="3" id="KW-1185">Reference proteome</keyword>
<evidence type="ECO:0000313" key="2">
    <source>
        <dbReference type="EMBL" id="MFC0221191.1"/>
    </source>
</evidence>
<accession>A0ABV6DWT7</accession>
<name>A0ABV6DWT7_9ACTN</name>
<reference evidence="2 3" key="1">
    <citation type="submission" date="2024-09" db="EMBL/GenBank/DDBJ databases">
        <authorList>
            <person name="Sun Q."/>
            <person name="Mori K."/>
        </authorList>
    </citation>
    <scope>NUCLEOTIDE SEQUENCE [LARGE SCALE GENOMIC DNA]</scope>
    <source>
        <strain evidence="2 3">CCM 8654</strain>
    </source>
</reference>
<comment type="caution">
    <text evidence="2">The sequence shown here is derived from an EMBL/GenBank/DDBJ whole genome shotgun (WGS) entry which is preliminary data.</text>
</comment>
<dbReference type="EMBL" id="JBHLXH010000001">
    <property type="protein sequence ID" value="MFC0221191.1"/>
    <property type="molecule type" value="Genomic_DNA"/>
</dbReference>
<protein>
    <submittedName>
        <fullName evidence="2">Uncharacterized protein</fullName>
    </submittedName>
</protein>
<keyword evidence="1" id="KW-1133">Transmembrane helix</keyword>
<feature type="transmembrane region" description="Helical" evidence="1">
    <location>
        <begin position="13"/>
        <end position="33"/>
    </location>
</feature>
<proteinExistence type="predicted"/>